<dbReference type="WBParaSite" id="jg9882">
    <property type="protein sequence ID" value="jg9882"/>
    <property type="gene ID" value="jg9882"/>
</dbReference>
<evidence type="ECO:0000313" key="2">
    <source>
        <dbReference type="WBParaSite" id="jg9882"/>
    </source>
</evidence>
<proteinExistence type="predicted"/>
<dbReference type="Proteomes" id="UP000887574">
    <property type="component" value="Unplaced"/>
</dbReference>
<dbReference type="GO" id="GO:0005938">
    <property type="term" value="C:cell cortex"/>
    <property type="evidence" value="ECO:0007669"/>
    <property type="project" value="TreeGrafter"/>
</dbReference>
<dbReference type="AlphaFoldDB" id="A0A915EU95"/>
<sequence length="194" mass="21854">MANRRTAVELFRRRSDVAGSNKANISNNTESIIVAELPWGALKIVPNTGLDFGVLPAKFSASTLMLELFSVFERKINLVCNEESLDKPLNKTLRRGEDVYLDNLLRTLNGICEMCLPSVLSALIKWYESQQKVSLSESGETRDRSVKKTLAASYLFCVALIEVLPQIHFHPTDCEQPVQFIINTSFNQISYRDP</sequence>
<dbReference type="PANTHER" id="PTHR12295:SF30">
    <property type="entry name" value="PROTEIN FURRY"/>
    <property type="match status" value="1"/>
</dbReference>
<reference evidence="2" key="1">
    <citation type="submission" date="2022-11" db="UniProtKB">
        <authorList>
            <consortium name="WormBaseParasite"/>
        </authorList>
    </citation>
    <scope>IDENTIFICATION</scope>
</reference>
<dbReference type="InterPro" id="IPR039867">
    <property type="entry name" value="Furry/Tao3/Mor2"/>
</dbReference>
<protein>
    <submittedName>
        <fullName evidence="2">Uncharacterized protein</fullName>
    </submittedName>
</protein>
<dbReference type="GO" id="GO:0000902">
    <property type="term" value="P:cell morphogenesis"/>
    <property type="evidence" value="ECO:0007669"/>
    <property type="project" value="InterPro"/>
</dbReference>
<keyword evidence="1" id="KW-1185">Reference proteome</keyword>
<organism evidence="1 2">
    <name type="scientific">Ditylenchus dipsaci</name>
    <dbReference type="NCBI Taxonomy" id="166011"/>
    <lineage>
        <taxon>Eukaryota</taxon>
        <taxon>Metazoa</taxon>
        <taxon>Ecdysozoa</taxon>
        <taxon>Nematoda</taxon>
        <taxon>Chromadorea</taxon>
        <taxon>Rhabditida</taxon>
        <taxon>Tylenchina</taxon>
        <taxon>Tylenchomorpha</taxon>
        <taxon>Sphaerularioidea</taxon>
        <taxon>Anguinidae</taxon>
        <taxon>Anguininae</taxon>
        <taxon>Ditylenchus</taxon>
    </lineage>
</organism>
<accession>A0A915EU95</accession>
<dbReference type="PANTHER" id="PTHR12295">
    <property type="entry name" value="FURRY-RELATED"/>
    <property type="match status" value="1"/>
</dbReference>
<dbReference type="GO" id="GO:0031175">
    <property type="term" value="P:neuron projection development"/>
    <property type="evidence" value="ECO:0007669"/>
    <property type="project" value="TreeGrafter"/>
</dbReference>
<evidence type="ECO:0000313" key="1">
    <source>
        <dbReference type="Proteomes" id="UP000887574"/>
    </source>
</evidence>
<name>A0A915EU95_9BILA</name>
<dbReference type="GO" id="GO:0030427">
    <property type="term" value="C:site of polarized growth"/>
    <property type="evidence" value="ECO:0007669"/>
    <property type="project" value="TreeGrafter"/>
</dbReference>